<reference evidence="6" key="2">
    <citation type="submission" date="2015-06" db="EMBL/GenBank/DDBJ databases">
        <title>Salimicrobium jeotgali MJ3, isolated from Myulchi jeot, a traditional Korean fermented seafood.</title>
        <authorList>
            <person name="Kim K.H."/>
            <person name="Jeon C.O."/>
            <person name="Jin H.M."/>
        </authorList>
    </citation>
    <scope>NUCLEOTIDE SEQUENCE [LARGE SCALE GENOMIC DNA]</scope>
    <source>
        <strain evidence="6">MJ3</strain>
    </source>
</reference>
<dbReference type="eggNOG" id="COG0860">
    <property type="taxonomic scope" value="Bacteria"/>
</dbReference>
<dbReference type="Proteomes" id="UP000092654">
    <property type="component" value="Chromosome"/>
</dbReference>
<organism evidence="4 5">
    <name type="scientific">Salimicrobium jeotgali</name>
    <dbReference type="NCBI Taxonomy" id="1230341"/>
    <lineage>
        <taxon>Bacteria</taxon>
        <taxon>Bacillati</taxon>
        <taxon>Bacillota</taxon>
        <taxon>Bacilli</taxon>
        <taxon>Bacillales</taxon>
        <taxon>Bacillaceae</taxon>
        <taxon>Salimicrobium</taxon>
    </lineage>
</organism>
<dbReference type="GO" id="GO:0030288">
    <property type="term" value="C:outer membrane-bounded periplasmic space"/>
    <property type="evidence" value="ECO:0007669"/>
    <property type="project" value="TreeGrafter"/>
</dbReference>
<sequence>MSKVKIMIDPGHGGRDPGAVANGLEEKTLVLTIARRIKQVLVEHYNVDVRMTRDDDRFVTLGQRAKLANDWGADYFLSIHINAGGGSGFESFIYTNTSAKTKSYQKVMHEEITGRLYGKDRGMKKANFAVLRKTNMPAVLTENLFIDNAEDSRSLKDSTVIKAIAQGHVNGLMKLLKLSPKELKEPKSTTKSGSLYRVLIDDEQVGTFQKKSNIVSQVKKQIGKADRIEIELV</sequence>
<dbReference type="OrthoDB" id="9763643at2"/>
<dbReference type="Proteomes" id="UP000011746">
    <property type="component" value="Unassembled WGS sequence"/>
</dbReference>
<name>K2GAE2_9BACI</name>
<dbReference type="RefSeq" id="WP_008590537.1">
    <property type="nucleotide sequence ID" value="NZ_AMPQ01000011.1"/>
</dbReference>
<evidence type="ECO:0000313" key="3">
    <source>
        <dbReference type="EMBL" id="AKG05312.1"/>
    </source>
</evidence>
<dbReference type="PANTHER" id="PTHR30404">
    <property type="entry name" value="N-ACETYLMURAMOYL-L-ALANINE AMIDASE"/>
    <property type="match status" value="1"/>
</dbReference>
<reference evidence="4 5" key="1">
    <citation type="journal article" date="2012" name="J. Bacteriol.">
        <title>Draft Genome Sequence of Salimicrobium sp. Strain MJ3, Isolated from Myulchi-Jeot, Korean Fermented Seafood.</title>
        <authorList>
            <person name="Lee S.H."/>
            <person name="Jung J.Y."/>
            <person name="Jeon C.O."/>
        </authorList>
    </citation>
    <scope>NUCLEOTIDE SEQUENCE [LARGE SCALE GENOMIC DNA]</scope>
    <source>
        <strain evidence="4 5">MJ3</strain>
    </source>
</reference>
<accession>K2GAE2</accession>
<evidence type="ECO:0000313" key="6">
    <source>
        <dbReference type="Proteomes" id="UP000092654"/>
    </source>
</evidence>
<keyword evidence="1" id="KW-0378">Hydrolase</keyword>
<dbReference type="EMBL" id="AMPQ01000011">
    <property type="protein sequence ID" value="EKE31312.1"/>
    <property type="molecule type" value="Genomic_DNA"/>
</dbReference>
<dbReference type="STRING" id="1230341.AAV35_011330"/>
<evidence type="ECO:0000313" key="5">
    <source>
        <dbReference type="Proteomes" id="UP000011746"/>
    </source>
</evidence>
<reference evidence="3" key="3">
    <citation type="submission" date="2016-11" db="EMBL/GenBank/DDBJ databases">
        <title>Salimicrobium jeotgali MJ3, isolated from Myulchi jeot, a traditional Korean fermented seafood.</title>
        <authorList>
            <person name="Kim K.H."/>
            <person name="Jeon C.O."/>
            <person name="Jin H.M."/>
        </authorList>
    </citation>
    <scope>NUCLEOTIDE SEQUENCE</scope>
    <source>
        <strain evidence="3">MJ3</strain>
    </source>
</reference>
<protein>
    <submittedName>
        <fullName evidence="4">N-acetylmuramoyl-L-alanine amidase</fullName>
    </submittedName>
</protein>
<proteinExistence type="predicted"/>
<dbReference type="CDD" id="cd02696">
    <property type="entry name" value="MurNAc-LAA"/>
    <property type="match status" value="1"/>
</dbReference>
<dbReference type="InterPro" id="IPR002508">
    <property type="entry name" value="MurNAc-LAA_cat"/>
</dbReference>
<feature type="domain" description="MurNAc-LAA" evidence="2">
    <location>
        <begin position="65"/>
        <end position="173"/>
    </location>
</feature>
<evidence type="ECO:0000256" key="1">
    <source>
        <dbReference type="ARBA" id="ARBA00022801"/>
    </source>
</evidence>
<dbReference type="PATRIC" id="fig|1230341.3.peg.1808"/>
<evidence type="ECO:0000259" key="2">
    <source>
        <dbReference type="SMART" id="SM00646"/>
    </source>
</evidence>
<dbReference type="AlphaFoldDB" id="K2GAE2"/>
<keyword evidence="5" id="KW-1185">Reference proteome</keyword>
<dbReference type="SMART" id="SM00646">
    <property type="entry name" value="Ami_3"/>
    <property type="match status" value="1"/>
</dbReference>
<dbReference type="GO" id="GO:0009253">
    <property type="term" value="P:peptidoglycan catabolic process"/>
    <property type="evidence" value="ECO:0007669"/>
    <property type="project" value="InterPro"/>
</dbReference>
<dbReference type="InterPro" id="IPR050695">
    <property type="entry name" value="N-acetylmuramoyl_amidase_3"/>
</dbReference>
<dbReference type="SUPFAM" id="SSF53187">
    <property type="entry name" value="Zn-dependent exopeptidases"/>
    <property type="match status" value="1"/>
</dbReference>
<dbReference type="Gene3D" id="3.40.630.40">
    <property type="entry name" value="Zn-dependent exopeptidases"/>
    <property type="match status" value="1"/>
</dbReference>
<dbReference type="EMBL" id="CP011361">
    <property type="protein sequence ID" value="AKG05312.1"/>
    <property type="molecule type" value="Genomic_DNA"/>
</dbReference>
<evidence type="ECO:0000313" key="4">
    <source>
        <dbReference type="EMBL" id="EKE31312.1"/>
    </source>
</evidence>
<dbReference type="Pfam" id="PF01520">
    <property type="entry name" value="Amidase_3"/>
    <property type="match status" value="1"/>
</dbReference>
<dbReference type="KEGG" id="sje:AAV35_011330"/>
<dbReference type="PANTHER" id="PTHR30404:SF0">
    <property type="entry name" value="N-ACETYLMURAMOYL-L-ALANINE AMIDASE AMIC"/>
    <property type="match status" value="1"/>
</dbReference>
<dbReference type="GO" id="GO:0008745">
    <property type="term" value="F:N-acetylmuramoyl-L-alanine amidase activity"/>
    <property type="evidence" value="ECO:0007669"/>
    <property type="project" value="InterPro"/>
</dbReference>
<gene>
    <name evidence="3" type="ORF">AAV35_011330</name>
    <name evidence="4" type="ORF">MJ3_08741</name>
</gene>